<dbReference type="InterPro" id="IPR050679">
    <property type="entry name" value="Bact_HTH_transcr_reg"/>
</dbReference>
<organism evidence="5 6">
    <name type="scientific">Effusibacillus dendaii</name>
    <dbReference type="NCBI Taxonomy" id="2743772"/>
    <lineage>
        <taxon>Bacteria</taxon>
        <taxon>Bacillati</taxon>
        <taxon>Bacillota</taxon>
        <taxon>Bacilli</taxon>
        <taxon>Bacillales</taxon>
        <taxon>Alicyclobacillaceae</taxon>
        <taxon>Effusibacillus</taxon>
    </lineage>
</organism>
<gene>
    <name evidence="5" type="ORF">skT53_26900</name>
</gene>
<keyword evidence="1" id="KW-0805">Transcription regulation</keyword>
<evidence type="ECO:0000313" key="5">
    <source>
        <dbReference type="EMBL" id="BCJ87705.1"/>
    </source>
</evidence>
<name>A0A7I8DC85_9BACL</name>
<dbReference type="SUPFAM" id="SSF64288">
    <property type="entry name" value="Chorismate lyase-like"/>
    <property type="match status" value="1"/>
</dbReference>
<proteinExistence type="predicted"/>
<dbReference type="InterPro" id="IPR036390">
    <property type="entry name" value="WH_DNA-bd_sf"/>
</dbReference>
<dbReference type="GO" id="GO:0003700">
    <property type="term" value="F:DNA-binding transcription factor activity"/>
    <property type="evidence" value="ECO:0007669"/>
    <property type="project" value="InterPro"/>
</dbReference>
<dbReference type="SUPFAM" id="SSF46785">
    <property type="entry name" value="Winged helix' DNA-binding domain"/>
    <property type="match status" value="1"/>
</dbReference>
<evidence type="ECO:0000256" key="1">
    <source>
        <dbReference type="ARBA" id="ARBA00023015"/>
    </source>
</evidence>
<dbReference type="CDD" id="cd07377">
    <property type="entry name" value="WHTH_GntR"/>
    <property type="match status" value="1"/>
</dbReference>
<sequence>MVVNILLSKRSVPEGVSMYRWVAEQLRNEIMEEKWEKGSSFLSETQIIEKYQVSRATARRAMDVLEEDGLIERIQGAGTFVSSPMIEQSLDDFHSFAYDAEKEGRRVSFKILSLEQISCNKALSKVFGLPEGTDLWRIERIKYIDQIPCIFDRIFIPVKYVPNLEISELGRSWLIELLREQGFCFTKVKKFIEPVIIGDYEAKYLEVHYRAQGLLVDRITSSNKDVIIITRSIIRSDIMRYSVDIEDKNIDYDIDNL</sequence>
<dbReference type="KEGG" id="eff:skT53_26900"/>
<evidence type="ECO:0000256" key="3">
    <source>
        <dbReference type="ARBA" id="ARBA00023163"/>
    </source>
</evidence>
<dbReference type="SMART" id="SM00866">
    <property type="entry name" value="UTRA"/>
    <property type="match status" value="1"/>
</dbReference>
<dbReference type="PANTHER" id="PTHR44846">
    <property type="entry name" value="MANNOSYL-D-GLYCERATE TRANSPORT/METABOLISM SYSTEM REPRESSOR MNGR-RELATED"/>
    <property type="match status" value="1"/>
</dbReference>
<evidence type="ECO:0000256" key="2">
    <source>
        <dbReference type="ARBA" id="ARBA00023125"/>
    </source>
</evidence>
<keyword evidence="6" id="KW-1185">Reference proteome</keyword>
<dbReference type="InterPro" id="IPR036388">
    <property type="entry name" value="WH-like_DNA-bd_sf"/>
</dbReference>
<accession>A0A7I8DC85</accession>
<protein>
    <recommendedName>
        <fullName evidence="4">HTH gntR-type domain-containing protein</fullName>
    </recommendedName>
</protein>
<dbReference type="InterPro" id="IPR011663">
    <property type="entry name" value="UTRA"/>
</dbReference>
<dbReference type="Gene3D" id="1.10.10.10">
    <property type="entry name" value="Winged helix-like DNA-binding domain superfamily/Winged helix DNA-binding domain"/>
    <property type="match status" value="1"/>
</dbReference>
<dbReference type="GO" id="GO:0045892">
    <property type="term" value="P:negative regulation of DNA-templated transcription"/>
    <property type="evidence" value="ECO:0007669"/>
    <property type="project" value="TreeGrafter"/>
</dbReference>
<dbReference type="PRINTS" id="PR00035">
    <property type="entry name" value="HTHGNTR"/>
</dbReference>
<dbReference type="InterPro" id="IPR028978">
    <property type="entry name" value="Chorismate_lyase_/UTRA_dom_sf"/>
</dbReference>
<dbReference type="SMART" id="SM00345">
    <property type="entry name" value="HTH_GNTR"/>
    <property type="match status" value="1"/>
</dbReference>
<dbReference type="EMBL" id="AP023366">
    <property type="protein sequence ID" value="BCJ87705.1"/>
    <property type="molecule type" value="Genomic_DNA"/>
</dbReference>
<feature type="domain" description="HTH gntR-type" evidence="4">
    <location>
        <begin position="16"/>
        <end position="84"/>
    </location>
</feature>
<dbReference type="GO" id="GO:0003677">
    <property type="term" value="F:DNA binding"/>
    <property type="evidence" value="ECO:0007669"/>
    <property type="project" value="UniProtKB-KW"/>
</dbReference>
<reference evidence="5 6" key="1">
    <citation type="submission" date="2020-08" db="EMBL/GenBank/DDBJ databases">
        <title>Complete Genome Sequence of Effusibacillus dendaii Strain skT53, Isolated from Farmland soil.</title>
        <authorList>
            <person name="Konishi T."/>
            <person name="Kawasaki H."/>
        </authorList>
    </citation>
    <scope>NUCLEOTIDE SEQUENCE [LARGE SCALE GENOMIC DNA]</scope>
    <source>
        <strain evidence="6">skT53</strain>
    </source>
</reference>
<dbReference type="PANTHER" id="PTHR44846:SF1">
    <property type="entry name" value="MANNOSYL-D-GLYCERATE TRANSPORT_METABOLISM SYSTEM REPRESSOR MNGR-RELATED"/>
    <property type="match status" value="1"/>
</dbReference>
<keyword evidence="2" id="KW-0238">DNA-binding</keyword>
<evidence type="ECO:0000259" key="4">
    <source>
        <dbReference type="PROSITE" id="PS50949"/>
    </source>
</evidence>
<dbReference type="AlphaFoldDB" id="A0A7I8DC85"/>
<keyword evidence="3" id="KW-0804">Transcription</keyword>
<dbReference type="Gene3D" id="3.40.1410.10">
    <property type="entry name" value="Chorismate lyase-like"/>
    <property type="match status" value="1"/>
</dbReference>
<evidence type="ECO:0000313" key="6">
    <source>
        <dbReference type="Proteomes" id="UP000593802"/>
    </source>
</evidence>
<dbReference type="InterPro" id="IPR000524">
    <property type="entry name" value="Tscrpt_reg_HTH_GntR"/>
</dbReference>
<dbReference type="PROSITE" id="PS50949">
    <property type="entry name" value="HTH_GNTR"/>
    <property type="match status" value="1"/>
</dbReference>
<dbReference type="Proteomes" id="UP000593802">
    <property type="component" value="Chromosome"/>
</dbReference>
<dbReference type="Pfam" id="PF00392">
    <property type="entry name" value="GntR"/>
    <property type="match status" value="1"/>
</dbReference>
<dbReference type="Pfam" id="PF07702">
    <property type="entry name" value="UTRA"/>
    <property type="match status" value="1"/>
</dbReference>